<accession>A0A5N6K9K3</accession>
<sequence length="277" mass="31925">MCEDAELTKVRQIRQAEEHRWDEDAQNAVRSEMSYGALRSGRIRNPENDQMAKKTEYMIEADTKRSTSRGSYERQYDSYRQSEPRCTNTSNEARKRLTLEPHEPAPRHYARSDYPHAYEPSGSRSRYSPVPTIRPVFKSTVQPVTPPWPVDSEIAQRPLEQESRAQQLRIQLEQERARHAEIAYQAAAAHAKKVQEDARSFQRAEHWETHAFPHRSSLMRRGAGRPPLKSALKTPAQRSSSSISERASSSHGHNLEPDVEYESEKEERGRGYPGEMI</sequence>
<evidence type="ECO:0000313" key="3">
    <source>
        <dbReference type="Proteomes" id="UP000326757"/>
    </source>
</evidence>
<organism evidence="2 3">
    <name type="scientific">Monilinia laxa</name>
    <name type="common">Brown rot fungus</name>
    <name type="synonym">Sclerotinia laxa</name>
    <dbReference type="NCBI Taxonomy" id="61186"/>
    <lineage>
        <taxon>Eukaryota</taxon>
        <taxon>Fungi</taxon>
        <taxon>Dikarya</taxon>
        <taxon>Ascomycota</taxon>
        <taxon>Pezizomycotina</taxon>
        <taxon>Leotiomycetes</taxon>
        <taxon>Helotiales</taxon>
        <taxon>Sclerotiniaceae</taxon>
        <taxon>Monilinia</taxon>
    </lineage>
</organism>
<dbReference type="EMBL" id="VIGI01000005">
    <property type="protein sequence ID" value="KAB8299838.1"/>
    <property type="molecule type" value="Genomic_DNA"/>
</dbReference>
<reference evidence="2 3" key="1">
    <citation type="submission" date="2019-06" db="EMBL/GenBank/DDBJ databases">
        <title>Genome Sequence of the Brown Rot Fungal Pathogen Monilinia laxa.</title>
        <authorList>
            <person name="De Miccolis Angelini R.M."/>
            <person name="Landi L."/>
            <person name="Abate D."/>
            <person name="Pollastro S."/>
            <person name="Romanazzi G."/>
            <person name="Faretra F."/>
        </authorList>
    </citation>
    <scope>NUCLEOTIDE SEQUENCE [LARGE SCALE GENOMIC DNA]</scope>
    <source>
        <strain evidence="2 3">Mlax316</strain>
    </source>
</reference>
<name>A0A5N6K9K3_MONLA</name>
<feature type="compositionally biased region" description="Basic and acidic residues" evidence="1">
    <location>
        <begin position="58"/>
        <end position="83"/>
    </location>
</feature>
<feature type="region of interest" description="Disordered" evidence="1">
    <location>
        <begin position="58"/>
        <end position="126"/>
    </location>
</feature>
<feature type="compositionally biased region" description="Low complexity" evidence="1">
    <location>
        <begin position="239"/>
        <end position="250"/>
    </location>
</feature>
<proteinExistence type="predicted"/>
<comment type="caution">
    <text evidence="2">The sequence shown here is derived from an EMBL/GenBank/DDBJ whole genome shotgun (WGS) entry which is preliminary data.</text>
</comment>
<evidence type="ECO:0000256" key="1">
    <source>
        <dbReference type="SAM" id="MobiDB-lite"/>
    </source>
</evidence>
<feature type="region of interest" description="Disordered" evidence="1">
    <location>
        <begin position="209"/>
        <end position="277"/>
    </location>
</feature>
<keyword evidence="3" id="KW-1185">Reference proteome</keyword>
<protein>
    <submittedName>
        <fullName evidence="2">Uncharacterized protein</fullName>
    </submittedName>
</protein>
<dbReference type="AlphaFoldDB" id="A0A5N6K9K3"/>
<evidence type="ECO:0000313" key="2">
    <source>
        <dbReference type="EMBL" id="KAB8299838.1"/>
    </source>
</evidence>
<dbReference type="Proteomes" id="UP000326757">
    <property type="component" value="Unassembled WGS sequence"/>
</dbReference>
<feature type="compositionally biased region" description="Basic and acidic residues" evidence="1">
    <location>
        <begin position="92"/>
        <end position="116"/>
    </location>
</feature>
<dbReference type="OrthoDB" id="10457725at2759"/>
<gene>
    <name evidence="2" type="ORF">EYC80_000085</name>
</gene>